<accession>A0ABT1D1B7</accession>
<dbReference type="SUPFAM" id="SSF51445">
    <property type="entry name" value="(Trans)glycosidases"/>
    <property type="match status" value="1"/>
</dbReference>
<dbReference type="Pfam" id="PF21226">
    <property type="entry name" value="MalQ_N"/>
    <property type="match status" value="1"/>
</dbReference>
<keyword evidence="6 10" id="KW-0808">Transferase</keyword>
<dbReference type="NCBIfam" id="TIGR00217">
    <property type="entry name" value="malQ"/>
    <property type="match status" value="1"/>
</dbReference>
<protein>
    <recommendedName>
        <fullName evidence="4 10">4-alpha-glucanotransferase</fullName>
        <ecNumber evidence="3 10">2.4.1.25</ecNumber>
    </recommendedName>
    <alternativeName>
        <fullName evidence="8 10">Amylomaltase</fullName>
    </alternativeName>
    <alternativeName>
        <fullName evidence="9 10">Disproportionating enzyme</fullName>
    </alternativeName>
</protein>
<comment type="caution">
    <text evidence="12">The sequence shown here is derived from an EMBL/GenBank/DDBJ whole genome shotgun (WGS) entry which is preliminary data.</text>
</comment>
<evidence type="ECO:0000256" key="6">
    <source>
        <dbReference type="ARBA" id="ARBA00022679"/>
    </source>
</evidence>
<reference evidence="12 13" key="1">
    <citation type="submission" date="2021-12" db="EMBL/GenBank/DDBJ databases">
        <title>Siccirubricoccus leaddurans sp. nov., a high concentration Zn2+ tolerance bacterium.</title>
        <authorList>
            <person name="Cao Y."/>
        </authorList>
    </citation>
    <scope>NUCLEOTIDE SEQUENCE [LARGE SCALE GENOMIC DNA]</scope>
    <source>
        <strain evidence="12 13">KC 17139</strain>
    </source>
</reference>
<keyword evidence="5 10" id="KW-0328">Glycosyltransferase</keyword>
<evidence type="ECO:0000256" key="9">
    <source>
        <dbReference type="ARBA" id="ARBA00031501"/>
    </source>
</evidence>
<evidence type="ECO:0000256" key="8">
    <source>
        <dbReference type="ARBA" id="ARBA00031423"/>
    </source>
</evidence>
<evidence type="ECO:0000256" key="10">
    <source>
        <dbReference type="RuleBase" id="RU361207"/>
    </source>
</evidence>
<dbReference type="EC" id="2.4.1.25" evidence="3 10"/>
<evidence type="ECO:0000256" key="3">
    <source>
        <dbReference type="ARBA" id="ARBA00012560"/>
    </source>
</evidence>
<keyword evidence="7 10" id="KW-0119">Carbohydrate metabolism</keyword>
<dbReference type="PANTHER" id="PTHR32438">
    <property type="entry name" value="4-ALPHA-GLUCANOTRANSFERASE DPE1, CHLOROPLASTIC/AMYLOPLASTIC"/>
    <property type="match status" value="1"/>
</dbReference>
<dbReference type="Gene3D" id="3.20.20.80">
    <property type="entry name" value="Glycosidases"/>
    <property type="match status" value="1"/>
</dbReference>
<evidence type="ECO:0000256" key="7">
    <source>
        <dbReference type="ARBA" id="ARBA00023277"/>
    </source>
</evidence>
<evidence type="ECO:0000313" key="13">
    <source>
        <dbReference type="Proteomes" id="UP001523392"/>
    </source>
</evidence>
<dbReference type="Proteomes" id="UP001523392">
    <property type="component" value="Unassembled WGS sequence"/>
</dbReference>
<evidence type="ECO:0000256" key="4">
    <source>
        <dbReference type="ARBA" id="ARBA00020295"/>
    </source>
</evidence>
<comment type="similarity">
    <text evidence="2 10">Belongs to the disproportionating enzyme family.</text>
</comment>
<gene>
    <name evidence="12" type="primary">malQ</name>
    <name evidence="12" type="ORF">JYK14_02500</name>
</gene>
<evidence type="ECO:0000259" key="11">
    <source>
        <dbReference type="Pfam" id="PF21226"/>
    </source>
</evidence>
<dbReference type="GO" id="GO:0004134">
    <property type="term" value="F:4-alpha-glucanotransferase activity"/>
    <property type="evidence" value="ECO:0007669"/>
    <property type="project" value="UniProtKB-EC"/>
</dbReference>
<feature type="domain" description="MalQ N-terminal beta-sandwich" evidence="11">
    <location>
        <begin position="69"/>
        <end position="161"/>
    </location>
</feature>
<sequence length="717" mass="77961">MTEATPALDALALHMGIEPQYHSAQGDLIHTSAATKRLMLAAMGRPVEDETEAEAVLAREVLAEWQAPLPPVAVVATGGEARIGLRLPAGAGTTAWRITLEEGGERRGEAEFHALDFAGFAEIGGTRIEHRLLPLPADLPAGYHRLSLEPGSANMSLVVTPGRCWLPEAPDRDGRLWGIAVQLYLLRSAQGWGIGDFSDLRRLVEVAAPRGAAVIGLNPLHALFPDDPEAASPYSPASRLLLNPLNIDVAALPELQDCPAAQALVASAEFRQRLDAARKVPLVDYTSVAALKLQVLRLLHAQFRQHAPAERRAAFAAFQAERGEAWARSCLFLALRTHFAAQAPELAWWRRWPEGYRDPASPEVRRFTEDHAAEVEFQAWLQWVADTQLGTAAAAAQGMAIGLYRDLAVGADNGGAETWANQAAVISGLQVGAPPDYFNPAGQDWGLPPFHPRALRAEAYRSFIELIRANMRHAGGLRIDHVMALLHLFCIPAGHKPAEGAYIAYPIEDLIGILALESHRHRCLVVGEDLGTVPAGFRERMAAANILSYRILAFEQDASGRFHPPEAYPRLALAVLGSHDLPTLRGWWEGHDIALKRRHGRLTEEQTAGQEETRARDKANLLQLLRERGLLGAGPPDIPALSRALHGFLGRSNALLAIANLDDMLDEPDQVNLPSTDREHPNWRRKLSVPVEALPGHPGFEAAVAALRAERGGADHG</sequence>
<name>A0ABT1D1B7_9PROT</name>
<evidence type="ECO:0000256" key="2">
    <source>
        <dbReference type="ARBA" id="ARBA00005684"/>
    </source>
</evidence>
<dbReference type="PANTHER" id="PTHR32438:SF5">
    <property type="entry name" value="4-ALPHA-GLUCANOTRANSFERASE DPE1, CHLOROPLASTIC_AMYLOPLASTIC"/>
    <property type="match status" value="1"/>
</dbReference>
<evidence type="ECO:0000256" key="1">
    <source>
        <dbReference type="ARBA" id="ARBA00000439"/>
    </source>
</evidence>
<evidence type="ECO:0000313" key="12">
    <source>
        <dbReference type="EMBL" id="MCO6415049.1"/>
    </source>
</evidence>
<dbReference type="InterPro" id="IPR048458">
    <property type="entry name" value="MalQ_N"/>
</dbReference>
<organism evidence="12 13">
    <name type="scientific">Siccirubricoccus soli</name>
    <dbReference type="NCBI Taxonomy" id="2899147"/>
    <lineage>
        <taxon>Bacteria</taxon>
        <taxon>Pseudomonadati</taxon>
        <taxon>Pseudomonadota</taxon>
        <taxon>Alphaproteobacteria</taxon>
        <taxon>Acetobacterales</taxon>
        <taxon>Roseomonadaceae</taxon>
        <taxon>Siccirubricoccus</taxon>
    </lineage>
</organism>
<dbReference type="InterPro" id="IPR017853">
    <property type="entry name" value="GH"/>
</dbReference>
<proteinExistence type="inferred from homology"/>
<dbReference type="Pfam" id="PF02446">
    <property type="entry name" value="Glyco_hydro_77"/>
    <property type="match status" value="1"/>
</dbReference>
<evidence type="ECO:0000256" key="5">
    <source>
        <dbReference type="ARBA" id="ARBA00022676"/>
    </source>
</evidence>
<dbReference type="EMBL" id="JAFIRR010000015">
    <property type="protein sequence ID" value="MCO6415049.1"/>
    <property type="molecule type" value="Genomic_DNA"/>
</dbReference>
<dbReference type="InterPro" id="IPR003385">
    <property type="entry name" value="Glyco_hydro_77"/>
</dbReference>
<dbReference type="RefSeq" id="WP_252951658.1">
    <property type="nucleotide sequence ID" value="NZ_JAFIRR010000015.1"/>
</dbReference>
<keyword evidence="13" id="KW-1185">Reference proteome</keyword>
<comment type="catalytic activity">
    <reaction evidence="1 10">
        <text>Transfers a segment of a (1-&gt;4)-alpha-D-glucan to a new position in an acceptor, which may be glucose or a (1-&gt;4)-alpha-D-glucan.</text>
        <dbReference type="EC" id="2.4.1.25"/>
    </reaction>
</comment>